<evidence type="ECO:0000259" key="1">
    <source>
        <dbReference type="Pfam" id="PF03551"/>
    </source>
</evidence>
<proteinExistence type="predicted"/>
<dbReference type="PANTHER" id="PTHR33169:SF14">
    <property type="entry name" value="TRANSCRIPTIONAL REGULATOR RV3488"/>
    <property type="match status" value="1"/>
</dbReference>
<dbReference type="Proteomes" id="UP000256388">
    <property type="component" value="Unassembled WGS sequence"/>
</dbReference>
<dbReference type="GO" id="GO:0003677">
    <property type="term" value="F:DNA binding"/>
    <property type="evidence" value="ECO:0007669"/>
    <property type="project" value="UniProtKB-KW"/>
</dbReference>
<evidence type="ECO:0000313" key="3">
    <source>
        <dbReference type="Proteomes" id="UP000256388"/>
    </source>
</evidence>
<keyword evidence="3" id="KW-1185">Reference proteome</keyword>
<accession>A0A347ZQU2</accession>
<reference evidence="2 3" key="1">
    <citation type="submission" date="2018-08" db="EMBL/GenBank/DDBJ databases">
        <title>Genomic Encyclopedia of Type Strains, Phase IV (KMG-IV): sequencing the most valuable type-strain genomes for metagenomic binning, comparative biology and taxonomic classification.</title>
        <authorList>
            <person name="Goeker M."/>
        </authorList>
    </citation>
    <scope>NUCLEOTIDE SEQUENCE [LARGE SCALE GENOMIC DNA]</scope>
    <source>
        <strain evidence="2 3">DSM 23923</strain>
    </source>
</reference>
<evidence type="ECO:0000313" key="2">
    <source>
        <dbReference type="EMBL" id="REG11772.1"/>
    </source>
</evidence>
<dbReference type="OrthoDB" id="9808017at2"/>
<sequence length="114" mass="13543">MNAKQNEDFEKLRQELRRGTVVLAVLSQLDREQYGYSLISSLNDKGFEIGQDTLYPLLRRLEGQGLLDSQWRVEDPRPRRYYILNDAGREMLALLSAEWRQQEEVMRRLLNENE</sequence>
<organism evidence="2 3">
    <name type="scientific">Pelolinea submarina</name>
    <dbReference type="NCBI Taxonomy" id="913107"/>
    <lineage>
        <taxon>Bacteria</taxon>
        <taxon>Bacillati</taxon>
        <taxon>Chloroflexota</taxon>
        <taxon>Anaerolineae</taxon>
        <taxon>Anaerolineales</taxon>
        <taxon>Anaerolineaceae</taxon>
        <taxon>Pelolinea</taxon>
    </lineage>
</organism>
<keyword evidence="2" id="KW-0238">DNA-binding</keyword>
<dbReference type="PANTHER" id="PTHR33169">
    <property type="entry name" value="PADR-FAMILY TRANSCRIPTIONAL REGULATOR"/>
    <property type="match status" value="1"/>
</dbReference>
<dbReference type="InterPro" id="IPR005149">
    <property type="entry name" value="Tscrpt_reg_PadR_N"/>
</dbReference>
<dbReference type="Gene3D" id="1.10.10.10">
    <property type="entry name" value="Winged helix-like DNA-binding domain superfamily/Winged helix DNA-binding domain"/>
    <property type="match status" value="1"/>
</dbReference>
<comment type="caution">
    <text evidence="2">The sequence shown here is derived from an EMBL/GenBank/DDBJ whole genome shotgun (WGS) entry which is preliminary data.</text>
</comment>
<name>A0A347ZQU2_9CHLR</name>
<dbReference type="InterPro" id="IPR036390">
    <property type="entry name" value="WH_DNA-bd_sf"/>
</dbReference>
<dbReference type="AlphaFoldDB" id="A0A347ZQU2"/>
<protein>
    <submittedName>
        <fullName evidence="2">DNA-binding PadR family transcriptional regulator</fullName>
    </submittedName>
</protein>
<dbReference type="RefSeq" id="WP_116224887.1">
    <property type="nucleotide sequence ID" value="NZ_AP018437.1"/>
</dbReference>
<gene>
    <name evidence="2" type="ORF">DFR64_1664</name>
</gene>
<dbReference type="InterPro" id="IPR036388">
    <property type="entry name" value="WH-like_DNA-bd_sf"/>
</dbReference>
<dbReference type="SUPFAM" id="SSF46785">
    <property type="entry name" value="Winged helix' DNA-binding domain"/>
    <property type="match status" value="1"/>
</dbReference>
<dbReference type="InterPro" id="IPR052509">
    <property type="entry name" value="Metal_resp_DNA-bind_regulator"/>
</dbReference>
<feature type="domain" description="Transcription regulator PadR N-terminal" evidence="1">
    <location>
        <begin position="22"/>
        <end position="93"/>
    </location>
</feature>
<dbReference type="EMBL" id="QUMS01000001">
    <property type="protein sequence ID" value="REG11772.1"/>
    <property type="molecule type" value="Genomic_DNA"/>
</dbReference>
<dbReference type="Pfam" id="PF03551">
    <property type="entry name" value="PadR"/>
    <property type="match status" value="1"/>
</dbReference>